<dbReference type="AlphaFoldDB" id="A0A6J4RIY1"/>
<dbReference type="InterPro" id="IPR014710">
    <property type="entry name" value="RmlC-like_jellyroll"/>
</dbReference>
<dbReference type="InterPro" id="IPR013096">
    <property type="entry name" value="Cupin_2"/>
</dbReference>
<dbReference type="InterPro" id="IPR011051">
    <property type="entry name" value="RmlC_Cupin_sf"/>
</dbReference>
<dbReference type="SUPFAM" id="SSF51182">
    <property type="entry name" value="RmlC-like cupins"/>
    <property type="match status" value="1"/>
</dbReference>
<name>A0A6J4RIY1_9ACTN</name>
<dbReference type="PANTHER" id="PTHR36440:SF1">
    <property type="entry name" value="PUTATIVE (AFU_ORTHOLOGUE AFUA_8G07350)-RELATED"/>
    <property type="match status" value="1"/>
</dbReference>
<sequence>MTEQSHLPPFVNEAEDVPSYWQVGILWNVLLSADDTAGQFTLIDQLMPKGGGPPAHRHERYDEGFHILDGEIEYTLGDGDDRRTVLARTGDTVWVPRNTTHSFTVASDTVRALNFYTPGGWDDSLPFLAATATAQTLPPEEMDVDPRQADPDKQRAYLDRARAVNQQTM</sequence>
<reference evidence="2" key="1">
    <citation type="submission" date="2020-02" db="EMBL/GenBank/DDBJ databases">
        <authorList>
            <person name="Meier V. D."/>
        </authorList>
    </citation>
    <scope>NUCLEOTIDE SEQUENCE</scope>
    <source>
        <strain evidence="2">AVDCRST_MAG12</strain>
    </source>
</reference>
<dbReference type="Gene3D" id="2.60.120.10">
    <property type="entry name" value="Jelly Rolls"/>
    <property type="match status" value="1"/>
</dbReference>
<evidence type="ECO:0000259" key="1">
    <source>
        <dbReference type="Pfam" id="PF07883"/>
    </source>
</evidence>
<evidence type="ECO:0000313" key="2">
    <source>
        <dbReference type="EMBL" id="CAA9474817.1"/>
    </source>
</evidence>
<dbReference type="PANTHER" id="PTHR36440">
    <property type="entry name" value="PUTATIVE (AFU_ORTHOLOGUE AFUA_8G07350)-RELATED"/>
    <property type="match status" value="1"/>
</dbReference>
<dbReference type="EMBL" id="CADCVK010000171">
    <property type="protein sequence ID" value="CAA9474817.1"/>
    <property type="molecule type" value="Genomic_DNA"/>
</dbReference>
<dbReference type="InterPro" id="IPR053146">
    <property type="entry name" value="QDO-like"/>
</dbReference>
<dbReference type="Pfam" id="PF07883">
    <property type="entry name" value="Cupin_2"/>
    <property type="match status" value="1"/>
</dbReference>
<feature type="domain" description="Cupin type-2" evidence="1">
    <location>
        <begin position="46"/>
        <end position="109"/>
    </location>
</feature>
<proteinExistence type="predicted"/>
<organism evidence="2">
    <name type="scientific">uncultured Rubrobacteraceae bacterium</name>
    <dbReference type="NCBI Taxonomy" id="349277"/>
    <lineage>
        <taxon>Bacteria</taxon>
        <taxon>Bacillati</taxon>
        <taxon>Actinomycetota</taxon>
        <taxon>Rubrobacteria</taxon>
        <taxon>Rubrobacterales</taxon>
        <taxon>Rubrobacteraceae</taxon>
        <taxon>environmental samples</taxon>
    </lineage>
</organism>
<accession>A0A6J4RIY1</accession>
<gene>
    <name evidence="2" type="ORF">AVDCRST_MAG12-1072</name>
</gene>
<protein>
    <recommendedName>
        <fullName evidence="1">Cupin type-2 domain-containing protein</fullName>
    </recommendedName>
</protein>